<dbReference type="GO" id="GO:0042773">
    <property type="term" value="P:ATP synthesis coupled electron transport"/>
    <property type="evidence" value="ECO:0007669"/>
    <property type="project" value="InterPro"/>
</dbReference>
<dbReference type="PRINTS" id="PR01434">
    <property type="entry name" value="NADHDHGNASE5"/>
</dbReference>
<feature type="transmembrane region" description="Helical" evidence="5">
    <location>
        <begin position="123"/>
        <end position="142"/>
    </location>
</feature>
<feature type="domain" description="NADH:quinone oxidoreductase/Mrp antiporter transmembrane" evidence="6">
    <location>
        <begin position="117"/>
        <end position="174"/>
    </location>
</feature>
<feature type="domain" description="NADH-Ubiquinone oxidoreductase (complex I) chain 5 N-terminal" evidence="7">
    <location>
        <begin position="50"/>
        <end position="101"/>
    </location>
</feature>
<keyword evidence="2 5" id="KW-0812">Transmembrane</keyword>
<reference evidence="8" key="1">
    <citation type="submission" date="2013-08" db="EMBL/GenBank/DDBJ databases">
        <authorList>
            <person name="Mendez C."/>
            <person name="Richter M."/>
            <person name="Ferrer M."/>
            <person name="Sanchez J."/>
        </authorList>
    </citation>
    <scope>NUCLEOTIDE SEQUENCE</scope>
</reference>
<comment type="caution">
    <text evidence="8">The sequence shown here is derived from an EMBL/GenBank/DDBJ whole genome shotgun (WGS) entry which is preliminary data.</text>
</comment>
<feature type="transmembrane region" description="Helical" evidence="5">
    <location>
        <begin position="659"/>
        <end position="682"/>
    </location>
</feature>
<evidence type="ECO:0000259" key="6">
    <source>
        <dbReference type="Pfam" id="PF00361"/>
    </source>
</evidence>
<evidence type="ECO:0000313" key="8">
    <source>
        <dbReference type="EMBL" id="EQD53147.1"/>
    </source>
</evidence>
<dbReference type="PANTHER" id="PTHR42829">
    <property type="entry name" value="NADH-UBIQUINONE OXIDOREDUCTASE CHAIN 5"/>
    <property type="match status" value="1"/>
</dbReference>
<feature type="transmembrane region" description="Helical" evidence="5">
    <location>
        <begin position="163"/>
        <end position="182"/>
    </location>
</feature>
<feature type="transmembrane region" description="Helical" evidence="5">
    <location>
        <begin position="301"/>
        <end position="322"/>
    </location>
</feature>
<dbReference type="GO" id="GO:0016020">
    <property type="term" value="C:membrane"/>
    <property type="evidence" value="ECO:0007669"/>
    <property type="project" value="UniProtKB-SubCell"/>
</dbReference>
<proteinExistence type="predicted"/>
<feature type="transmembrane region" description="Helical" evidence="5">
    <location>
        <begin position="502"/>
        <end position="524"/>
    </location>
</feature>
<feature type="transmembrane region" description="Helical" evidence="5">
    <location>
        <begin position="329"/>
        <end position="353"/>
    </location>
</feature>
<name>T1A842_9ZZZZ</name>
<dbReference type="InterPro" id="IPR001516">
    <property type="entry name" value="Proton_antipo_N"/>
</dbReference>
<evidence type="ECO:0000256" key="1">
    <source>
        <dbReference type="ARBA" id="ARBA00004141"/>
    </source>
</evidence>
<dbReference type="PRINTS" id="PR01435">
    <property type="entry name" value="NPOXDRDTASE5"/>
</dbReference>
<feature type="transmembrane region" description="Helical" evidence="5">
    <location>
        <begin position="404"/>
        <end position="422"/>
    </location>
</feature>
<organism evidence="8">
    <name type="scientific">mine drainage metagenome</name>
    <dbReference type="NCBI Taxonomy" id="410659"/>
    <lineage>
        <taxon>unclassified sequences</taxon>
        <taxon>metagenomes</taxon>
        <taxon>ecological metagenomes</taxon>
    </lineage>
</organism>
<dbReference type="Pfam" id="PF00361">
    <property type="entry name" value="Proton_antipo_M"/>
    <property type="match status" value="2"/>
</dbReference>
<dbReference type="Gene3D" id="1.20.5.2700">
    <property type="match status" value="1"/>
</dbReference>
<keyword evidence="4 5" id="KW-0472">Membrane</keyword>
<evidence type="ECO:0000256" key="3">
    <source>
        <dbReference type="ARBA" id="ARBA00022989"/>
    </source>
</evidence>
<dbReference type="InterPro" id="IPR001750">
    <property type="entry name" value="ND/Mrp_TM"/>
</dbReference>
<dbReference type="AlphaFoldDB" id="T1A842"/>
<keyword evidence="3 5" id="KW-1133">Transmembrane helix</keyword>
<feature type="transmembrane region" description="Helical" evidence="5">
    <location>
        <begin position="100"/>
        <end position="117"/>
    </location>
</feature>
<reference evidence="8" key="2">
    <citation type="journal article" date="2014" name="ISME J.">
        <title>Microbial stratification in low pH oxic and suboxic macroscopic growths along an acid mine drainage.</title>
        <authorList>
            <person name="Mendez-Garcia C."/>
            <person name="Mesa V."/>
            <person name="Sprenger R.R."/>
            <person name="Richter M."/>
            <person name="Diez M.S."/>
            <person name="Solano J."/>
            <person name="Bargiela R."/>
            <person name="Golyshina O.V."/>
            <person name="Manteca A."/>
            <person name="Ramos J.L."/>
            <person name="Gallego J.R."/>
            <person name="Llorente I."/>
            <person name="Martins Dos Santos V.A."/>
            <person name="Jensen O.N."/>
            <person name="Pelaez A.I."/>
            <person name="Sanchez J."/>
            <person name="Ferrer M."/>
        </authorList>
    </citation>
    <scope>NUCLEOTIDE SEQUENCE</scope>
</reference>
<feature type="transmembrane region" description="Helical" evidence="5">
    <location>
        <begin position="442"/>
        <end position="464"/>
    </location>
</feature>
<feature type="domain" description="NADH:quinone oxidoreductase/Mrp antiporter transmembrane" evidence="6">
    <location>
        <begin position="233"/>
        <end position="438"/>
    </location>
</feature>
<feature type="transmembrane region" description="Helical" evidence="5">
    <location>
        <begin position="359"/>
        <end position="383"/>
    </location>
</feature>
<feature type="transmembrane region" description="Helical" evidence="5">
    <location>
        <begin position="530"/>
        <end position="548"/>
    </location>
</feature>
<dbReference type="Pfam" id="PF00662">
    <property type="entry name" value="Proton_antipo_N"/>
    <property type="match status" value="1"/>
</dbReference>
<evidence type="ECO:0000259" key="7">
    <source>
        <dbReference type="Pfam" id="PF00662"/>
    </source>
</evidence>
<evidence type="ECO:0000256" key="5">
    <source>
        <dbReference type="SAM" id="Phobius"/>
    </source>
</evidence>
<evidence type="ECO:0000256" key="4">
    <source>
        <dbReference type="ARBA" id="ARBA00023136"/>
    </source>
</evidence>
<dbReference type="EMBL" id="AUZY01006811">
    <property type="protein sequence ID" value="EQD53147.1"/>
    <property type="molecule type" value="Genomic_DNA"/>
</dbReference>
<dbReference type="PANTHER" id="PTHR42829:SF2">
    <property type="entry name" value="NADH-UBIQUINONE OXIDOREDUCTASE CHAIN 5"/>
    <property type="match status" value="1"/>
</dbReference>
<dbReference type="GO" id="GO:0015990">
    <property type="term" value="P:electron transport coupled proton transport"/>
    <property type="evidence" value="ECO:0007669"/>
    <property type="project" value="TreeGrafter"/>
</dbReference>
<comment type="subcellular location">
    <subcellularLocation>
        <location evidence="1">Membrane</location>
        <topology evidence="1">Multi-pass membrane protein</topology>
    </subcellularLocation>
</comment>
<feature type="transmembrane region" description="Helical" evidence="5">
    <location>
        <begin position="68"/>
        <end position="88"/>
    </location>
</feature>
<sequence length="688" mass="72682">MLLGLAGRRFGRAVGWIAVAFEAGALVSGFYVALAEMGAALPYHDQSFVWLNFPGGTRFVMGTLVSPLGALMLLVINVVGLLVVLYSNEYMAHEEGLPRYYAELMLFLSAMNALVLADNYLEFILFWELVGLCSYLLIGFFYKKPEAASAAKKAFVVTRVGDALFLAGVFLFFASFAGVHGVGPITPYPGTSCPSSVPGTGPTWACSGFVFAPPNANSAAPFLAPGTVTGDPNGALMTLGGLFILGGAAGKSAQFPLHTWLPDAMEGPTTVSALIHAATMVVAGIFLLAITTIYLGFTPTAALVILGVGGFTSLFAATMGLVSPDIKRVIAYSTISQLGYMTMAVGASAYLVVGPGAAMFHLFTHAFFKSLLFLAAGSVIHVVGTQDLFKMGGLRKAMPITAGTMLVGALALSGIFPFSGFFSKDDLLSLTYSATSKVPFGFLFFALSVAAVLLTALYIFRLWFMAFGGDGLRGPSAPHSAPHASPVVAPGPSPPALHEPSWVMLAPLVVLAAISCVAGFLPLIPSFSHLFPGLSWGLFGYSLVAGAWTFSLADLVLSLVSLSLAFLGLGLAWAFWGGGRVYRMPAESPLRGLHGLLQHRYYIDDAYDALAVQGILVLSKAMDWVDRYVIDGTVHGFEQGFSRLSSRARTLQTGIVSNYALWLVTGLLVLVIFFLYGIPYLAPLFGGG</sequence>
<accession>T1A842</accession>
<feature type="transmembrane region" description="Helical" evidence="5">
    <location>
        <begin position="12"/>
        <end position="34"/>
    </location>
</feature>
<dbReference type="NCBIfam" id="TIGR01974">
    <property type="entry name" value="NDH_I_L"/>
    <property type="match status" value="1"/>
</dbReference>
<dbReference type="InterPro" id="IPR018393">
    <property type="entry name" value="NADHpl_OxRdtase_5_subgr"/>
</dbReference>
<dbReference type="InterPro" id="IPR003945">
    <property type="entry name" value="NU5C-like"/>
</dbReference>
<protein>
    <submittedName>
        <fullName evidence="8">Proton-translocating NADH-quinone oxidoreductase, chain L</fullName>
    </submittedName>
</protein>
<feature type="transmembrane region" description="Helical" evidence="5">
    <location>
        <begin position="271"/>
        <end position="295"/>
    </location>
</feature>
<feature type="transmembrane region" description="Helical" evidence="5">
    <location>
        <begin position="555"/>
        <end position="576"/>
    </location>
</feature>
<dbReference type="GO" id="GO:0003954">
    <property type="term" value="F:NADH dehydrogenase activity"/>
    <property type="evidence" value="ECO:0007669"/>
    <property type="project" value="TreeGrafter"/>
</dbReference>
<evidence type="ECO:0000256" key="2">
    <source>
        <dbReference type="ARBA" id="ARBA00022692"/>
    </source>
</evidence>
<gene>
    <name evidence="8" type="ORF">B1B_10407</name>
</gene>
<dbReference type="GO" id="GO:0008137">
    <property type="term" value="F:NADH dehydrogenase (ubiquinone) activity"/>
    <property type="evidence" value="ECO:0007669"/>
    <property type="project" value="InterPro"/>
</dbReference>